<dbReference type="GO" id="GO:0006952">
    <property type="term" value="P:defense response"/>
    <property type="evidence" value="ECO:0007669"/>
    <property type="project" value="UniProtKB-KW"/>
</dbReference>
<dbReference type="InterPro" id="IPR035897">
    <property type="entry name" value="Toll_tir_struct_dom_sf"/>
</dbReference>
<keyword evidence="2" id="KW-0378">Hydrolase</keyword>
<evidence type="ECO:0000313" key="8">
    <source>
        <dbReference type="Proteomes" id="UP000032141"/>
    </source>
</evidence>
<dbReference type="InterPro" id="IPR044974">
    <property type="entry name" value="Disease_R_plants"/>
</dbReference>
<dbReference type="Pfam" id="PF00931">
    <property type="entry name" value="NB-ARC"/>
    <property type="match status" value="1"/>
</dbReference>
<keyword evidence="8" id="KW-1185">Reference proteome</keyword>
<reference evidence="7 8" key="1">
    <citation type="journal article" date="2014" name="Genome Biol.">
        <title>Transcriptome and methylome profiling reveals relics of genome dominance in the mesopolyploid Brassica oleracea.</title>
        <authorList>
            <person name="Parkin I.A."/>
            <person name="Koh C."/>
            <person name="Tang H."/>
            <person name="Robinson S.J."/>
            <person name="Kagale S."/>
            <person name="Clarke W.E."/>
            <person name="Town C.D."/>
            <person name="Nixon J."/>
            <person name="Krishnakumar V."/>
            <person name="Bidwell S.L."/>
            <person name="Denoeud F."/>
            <person name="Belcram H."/>
            <person name="Links M.G."/>
            <person name="Just J."/>
            <person name="Clarke C."/>
            <person name="Bender T."/>
            <person name="Huebert T."/>
            <person name="Mason A.S."/>
            <person name="Pires J.C."/>
            <person name="Barker G."/>
            <person name="Moore J."/>
            <person name="Walley P.G."/>
            <person name="Manoli S."/>
            <person name="Batley J."/>
            <person name="Edwards D."/>
            <person name="Nelson M.N."/>
            <person name="Wang X."/>
            <person name="Paterson A.H."/>
            <person name="King G."/>
            <person name="Bancroft I."/>
            <person name="Chalhoub B."/>
            <person name="Sharpe A.G."/>
        </authorList>
    </citation>
    <scope>NUCLEOTIDE SEQUENCE</scope>
    <source>
        <strain evidence="7 8">cv. TO1000</strain>
    </source>
</reference>
<dbReference type="PANTHER" id="PTHR11017">
    <property type="entry name" value="LEUCINE-RICH REPEAT-CONTAINING PROTEIN"/>
    <property type="match status" value="1"/>
</dbReference>
<dbReference type="GO" id="GO:0016787">
    <property type="term" value="F:hydrolase activity"/>
    <property type="evidence" value="ECO:0007669"/>
    <property type="project" value="UniProtKB-KW"/>
</dbReference>
<dbReference type="HOGENOM" id="CLU_001561_2_3_1"/>
<dbReference type="PANTHER" id="PTHR11017:SF230">
    <property type="entry name" value="ADP-RIBOSYL CYCLASE_CYCLIC ADP-RIBOSE HYDROLASE"/>
    <property type="match status" value="1"/>
</dbReference>
<feature type="signal peptide" evidence="5">
    <location>
        <begin position="1"/>
        <end position="22"/>
    </location>
</feature>
<dbReference type="SUPFAM" id="SSF52200">
    <property type="entry name" value="Toll/Interleukin receptor TIR domain"/>
    <property type="match status" value="1"/>
</dbReference>
<evidence type="ECO:0000259" key="6">
    <source>
        <dbReference type="PROSITE" id="PS50104"/>
    </source>
</evidence>
<keyword evidence="1" id="KW-0677">Repeat</keyword>
<reference evidence="7" key="2">
    <citation type="submission" date="2015-03" db="UniProtKB">
        <authorList>
            <consortium name="EnsemblPlants"/>
        </authorList>
    </citation>
    <scope>IDENTIFICATION</scope>
</reference>
<evidence type="ECO:0000313" key="7">
    <source>
        <dbReference type="EnsemblPlants" id="Bo3g060100.1"/>
    </source>
</evidence>
<dbReference type="Proteomes" id="UP000032141">
    <property type="component" value="Chromosome C3"/>
</dbReference>
<dbReference type="SMART" id="SM00255">
    <property type="entry name" value="TIR"/>
    <property type="match status" value="1"/>
</dbReference>
<accession>A0A0D3B9U7</accession>
<dbReference type="FunFam" id="3.40.50.300:FF:001002">
    <property type="entry name" value="Disease resistance protein (TIR-NBS-LRR class)"/>
    <property type="match status" value="1"/>
</dbReference>
<sequence>MMASSSSLALIWLYHVFLSFRGEDVREGFLSHVLEKFKSKGIIVFIDNEIQRGESVGPVLVGAIRQSRVAVVLLSLNYASSSWCLDELVEIMKCRKEVGQTVTTIFYKVDPSDVRKQIGNFGKAFDETCVDKTEKVKQAWRQALQDVAGIAGYHSSNCGNEADLINKVASDVMAVLGFTPSKDFDDFVGIGTRITKIKSKFILQSEQVKVLGISGPAGIGKTTTARVLYNQLSPDFLFNTFLEDIRGSYEKPCGNDYRLKLRLQENMLCQIFNKGDIEVCHLGRAQEMLSDKKVLVVLDEVDNWWQLEEMAKQPGWVGPGSIIIITTDDRKLLKALVLGINHIYKMPYPTSDESLQIFCQYASGQKSPDHGLGSYWTCW</sequence>
<dbReference type="SUPFAM" id="SSF52540">
    <property type="entry name" value="P-loop containing nucleoside triphosphate hydrolases"/>
    <property type="match status" value="1"/>
</dbReference>
<evidence type="ECO:0000256" key="1">
    <source>
        <dbReference type="ARBA" id="ARBA00022737"/>
    </source>
</evidence>
<dbReference type="GO" id="GO:0007165">
    <property type="term" value="P:signal transduction"/>
    <property type="evidence" value="ECO:0007669"/>
    <property type="project" value="InterPro"/>
</dbReference>
<evidence type="ECO:0000256" key="3">
    <source>
        <dbReference type="ARBA" id="ARBA00022821"/>
    </source>
</evidence>
<dbReference type="Gramene" id="Bo3g060100.1">
    <property type="protein sequence ID" value="Bo3g060100.1"/>
    <property type="gene ID" value="Bo3g060100"/>
</dbReference>
<dbReference type="PROSITE" id="PS50104">
    <property type="entry name" value="TIR"/>
    <property type="match status" value="1"/>
</dbReference>
<dbReference type="InterPro" id="IPR027417">
    <property type="entry name" value="P-loop_NTPase"/>
</dbReference>
<keyword evidence="3" id="KW-0611">Plant defense</keyword>
<feature type="domain" description="TIR" evidence="6">
    <location>
        <begin position="12"/>
        <end position="176"/>
    </location>
</feature>
<dbReference type="PRINTS" id="PR00364">
    <property type="entry name" value="DISEASERSIST"/>
</dbReference>
<keyword evidence="4" id="KW-0520">NAD</keyword>
<dbReference type="GO" id="GO:0043531">
    <property type="term" value="F:ADP binding"/>
    <property type="evidence" value="ECO:0007669"/>
    <property type="project" value="InterPro"/>
</dbReference>
<dbReference type="Gene3D" id="3.40.50.10140">
    <property type="entry name" value="Toll/interleukin-1 receptor homology (TIR) domain"/>
    <property type="match status" value="1"/>
</dbReference>
<dbReference type="Pfam" id="PF01582">
    <property type="entry name" value="TIR"/>
    <property type="match status" value="1"/>
</dbReference>
<dbReference type="Gene3D" id="3.40.50.300">
    <property type="entry name" value="P-loop containing nucleotide triphosphate hydrolases"/>
    <property type="match status" value="1"/>
</dbReference>
<dbReference type="InterPro" id="IPR002182">
    <property type="entry name" value="NB-ARC"/>
</dbReference>
<dbReference type="AlphaFoldDB" id="A0A0D3B9U7"/>
<name>A0A0D3B9U7_BRAOL</name>
<evidence type="ECO:0000256" key="2">
    <source>
        <dbReference type="ARBA" id="ARBA00022801"/>
    </source>
</evidence>
<organism evidence="7 8">
    <name type="scientific">Brassica oleracea var. oleracea</name>
    <dbReference type="NCBI Taxonomy" id="109376"/>
    <lineage>
        <taxon>Eukaryota</taxon>
        <taxon>Viridiplantae</taxon>
        <taxon>Streptophyta</taxon>
        <taxon>Embryophyta</taxon>
        <taxon>Tracheophyta</taxon>
        <taxon>Spermatophyta</taxon>
        <taxon>Magnoliopsida</taxon>
        <taxon>eudicotyledons</taxon>
        <taxon>Gunneridae</taxon>
        <taxon>Pentapetalae</taxon>
        <taxon>rosids</taxon>
        <taxon>malvids</taxon>
        <taxon>Brassicales</taxon>
        <taxon>Brassicaceae</taxon>
        <taxon>Brassiceae</taxon>
        <taxon>Brassica</taxon>
    </lineage>
</organism>
<dbReference type="STRING" id="109376.A0A0D3B9U7"/>
<proteinExistence type="predicted"/>
<dbReference type="EnsemblPlants" id="Bo3g060100.1">
    <property type="protein sequence ID" value="Bo3g060100.1"/>
    <property type="gene ID" value="Bo3g060100"/>
</dbReference>
<evidence type="ECO:0000256" key="5">
    <source>
        <dbReference type="SAM" id="SignalP"/>
    </source>
</evidence>
<protein>
    <recommendedName>
        <fullName evidence="6">TIR domain-containing protein</fullName>
    </recommendedName>
</protein>
<dbReference type="InterPro" id="IPR000157">
    <property type="entry name" value="TIR_dom"/>
</dbReference>
<feature type="chain" id="PRO_5002257648" description="TIR domain-containing protein" evidence="5">
    <location>
        <begin position="23"/>
        <end position="379"/>
    </location>
</feature>
<evidence type="ECO:0000256" key="4">
    <source>
        <dbReference type="ARBA" id="ARBA00023027"/>
    </source>
</evidence>
<keyword evidence="5" id="KW-0732">Signal</keyword>
<dbReference type="OMA" id="TEYEERC"/>
<dbReference type="FunFam" id="3.40.50.10140:FF:000007">
    <property type="entry name" value="Disease resistance protein (TIR-NBS-LRR class)"/>
    <property type="match status" value="1"/>
</dbReference>